<proteinExistence type="predicted"/>
<protein>
    <submittedName>
        <fullName evidence="1">Uncharacterized protein</fullName>
    </submittedName>
</protein>
<dbReference type="AlphaFoldDB" id="A0A0F9FS36"/>
<organism evidence="1">
    <name type="scientific">marine sediment metagenome</name>
    <dbReference type="NCBI Taxonomy" id="412755"/>
    <lineage>
        <taxon>unclassified sequences</taxon>
        <taxon>metagenomes</taxon>
        <taxon>ecological metagenomes</taxon>
    </lineage>
</organism>
<reference evidence="1" key="1">
    <citation type="journal article" date="2015" name="Nature">
        <title>Complex archaea that bridge the gap between prokaryotes and eukaryotes.</title>
        <authorList>
            <person name="Spang A."/>
            <person name="Saw J.H."/>
            <person name="Jorgensen S.L."/>
            <person name="Zaremba-Niedzwiedzka K."/>
            <person name="Martijn J."/>
            <person name="Lind A.E."/>
            <person name="van Eijk R."/>
            <person name="Schleper C."/>
            <person name="Guy L."/>
            <person name="Ettema T.J."/>
        </authorList>
    </citation>
    <scope>NUCLEOTIDE SEQUENCE</scope>
</reference>
<sequence>MSRTMTEVGRFIRDIVTTTPALKNREVASRVVQHFPGQEFEVKALRQRVANFRFQLNKHTTPTTTEGNNAS</sequence>
<dbReference type="EMBL" id="LAZR01020315">
    <property type="protein sequence ID" value="KKL89329.1"/>
    <property type="molecule type" value="Genomic_DNA"/>
</dbReference>
<gene>
    <name evidence="1" type="ORF">LCGC14_1915780</name>
</gene>
<comment type="caution">
    <text evidence="1">The sequence shown here is derived from an EMBL/GenBank/DDBJ whole genome shotgun (WGS) entry which is preliminary data.</text>
</comment>
<accession>A0A0F9FS36</accession>
<name>A0A0F9FS36_9ZZZZ</name>
<evidence type="ECO:0000313" key="1">
    <source>
        <dbReference type="EMBL" id="KKL89329.1"/>
    </source>
</evidence>